<sequence length="199" mass="22794">MQNNAFTAGIDPGGLTNDYEIKILVCYILEKIKRHMTFSEINYILQSEGLANYFEYAEAISELLSSGHIVDISQGEGEQRFRLSDLGVKTARTFEKNIPLSVREKSMRAAEEYYLRQRIEKENQVKIEKVSDGYRLSLCISDIGSDLLNLSLFVPTEKECEQIKKRFLCDPTIFYRGIIALVTGDEHTVHTILQETLEE</sequence>
<dbReference type="Pfam" id="PF14277">
    <property type="entry name" value="DUF4364"/>
    <property type="match status" value="1"/>
</dbReference>
<dbReference type="InterPro" id="IPR025374">
    <property type="entry name" value="DUF4364"/>
</dbReference>
<dbReference type="AlphaFoldDB" id="A0A6N2SGV1"/>
<protein>
    <recommendedName>
        <fullName evidence="2">DUF4364 domain-containing protein</fullName>
    </recommendedName>
</protein>
<organism evidence="1">
    <name type="scientific">uncultured Anaerotruncus sp</name>
    <dbReference type="NCBI Taxonomy" id="905011"/>
    <lineage>
        <taxon>Bacteria</taxon>
        <taxon>Bacillati</taxon>
        <taxon>Bacillota</taxon>
        <taxon>Clostridia</taxon>
        <taxon>Eubacteriales</taxon>
        <taxon>Oscillospiraceae</taxon>
        <taxon>Anaerotruncus</taxon>
        <taxon>environmental samples</taxon>
    </lineage>
</organism>
<proteinExistence type="predicted"/>
<name>A0A6N2SGV1_9FIRM</name>
<accession>A0A6N2SGV1</accession>
<reference evidence="1" key="1">
    <citation type="submission" date="2019-11" db="EMBL/GenBank/DDBJ databases">
        <authorList>
            <person name="Feng L."/>
        </authorList>
    </citation>
    <scope>NUCLEOTIDE SEQUENCE</scope>
    <source>
        <strain evidence="1">AundefinedLFYP135</strain>
    </source>
</reference>
<evidence type="ECO:0000313" key="1">
    <source>
        <dbReference type="EMBL" id="VYS92199.1"/>
    </source>
</evidence>
<evidence type="ECO:0008006" key="2">
    <source>
        <dbReference type="Google" id="ProtNLM"/>
    </source>
</evidence>
<dbReference type="EMBL" id="CACRSL010000003">
    <property type="protein sequence ID" value="VYS92199.1"/>
    <property type="molecule type" value="Genomic_DNA"/>
</dbReference>
<gene>
    <name evidence="1" type="ORF">AULFYP135_00926</name>
</gene>